<dbReference type="Pfam" id="PF04379">
    <property type="entry name" value="DUF525"/>
    <property type="match status" value="1"/>
</dbReference>
<evidence type="ECO:0000259" key="1">
    <source>
        <dbReference type="PROSITE" id="PS51087"/>
    </source>
</evidence>
<dbReference type="KEGG" id="csl:COCSUDRAFT_53459"/>
<dbReference type="GO" id="GO:0005634">
    <property type="term" value="C:nucleus"/>
    <property type="evidence" value="ECO:0007669"/>
    <property type="project" value="TreeGrafter"/>
</dbReference>
<evidence type="ECO:0000313" key="2">
    <source>
        <dbReference type="EMBL" id="EIE23780.1"/>
    </source>
</evidence>
<dbReference type="SUPFAM" id="SSF110069">
    <property type="entry name" value="ApaG-like"/>
    <property type="match status" value="1"/>
</dbReference>
<dbReference type="InterPro" id="IPR036767">
    <property type="entry name" value="ApaG_sf"/>
</dbReference>
<evidence type="ECO:0000313" key="3">
    <source>
        <dbReference type="Proteomes" id="UP000007264"/>
    </source>
</evidence>
<dbReference type="STRING" id="574566.I0YZG1"/>
<dbReference type="AlphaFoldDB" id="I0YZG1"/>
<sequence>MASKNKAATVLFRAAQKAARQIDAAFGGLNFRMPLDSTAWQTAAHEWSTPTDEYRLNAVNELLPGLLQPPSSGSFGRGELKQCIRANFEASSSAPAEQLPQLLDTGFDALRVLAEQYTLEQCSAVATTNGVHVEITTACIGSKIPLDLIETPTARPVWTYRCRVENVGEKKVQLLGRQWLILTSEGLQHAVVPRGSTGVVGCTPILHPGECFQYYSATDLSTPSGTMKGSYQMVELGPGNKPNVPFDAVIPTVALRS</sequence>
<accession>I0YZG1</accession>
<comment type="caution">
    <text evidence="2">The sequence shown here is derived from an EMBL/GenBank/DDBJ whole genome shotgun (WGS) entry which is preliminary data.</text>
</comment>
<name>I0YZG1_COCSC</name>
<reference evidence="2 3" key="1">
    <citation type="journal article" date="2012" name="Genome Biol.">
        <title>The genome of the polar eukaryotic microalga coccomyxa subellipsoidea reveals traits of cold adaptation.</title>
        <authorList>
            <person name="Blanc G."/>
            <person name="Agarkova I."/>
            <person name="Grimwood J."/>
            <person name="Kuo A."/>
            <person name="Brueggeman A."/>
            <person name="Dunigan D."/>
            <person name="Gurnon J."/>
            <person name="Ladunga I."/>
            <person name="Lindquist E."/>
            <person name="Lucas S."/>
            <person name="Pangilinan J."/>
            <person name="Proschold T."/>
            <person name="Salamov A."/>
            <person name="Schmutz J."/>
            <person name="Weeks D."/>
            <person name="Yamada T."/>
            <person name="Claverie J.M."/>
            <person name="Grigoriev I."/>
            <person name="Van Etten J."/>
            <person name="Lomsadze A."/>
            <person name="Borodovsky M."/>
        </authorList>
    </citation>
    <scope>NUCLEOTIDE SEQUENCE [LARGE SCALE GENOMIC DNA]</scope>
    <source>
        <strain evidence="2 3">C-169</strain>
    </source>
</reference>
<dbReference type="eggNOG" id="KOG4408">
    <property type="taxonomic scope" value="Eukaryota"/>
</dbReference>
<dbReference type="PANTHER" id="PTHR14289:SF16">
    <property type="entry name" value="POLYMERASE DELTA-INTERACTING PROTEIN 2"/>
    <property type="match status" value="1"/>
</dbReference>
<dbReference type="GeneID" id="17041772"/>
<dbReference type="InterPro" id="IPR007474">
    <property type="entry name" value="ApaG_domain"/>
</dbReference>
<feature type="domain" description="ApaG" evidence="1">
    <location>
        <begin position="125"/>
        <end position="257"/>
    </location>
</feature>
<dbReference type="GO" id="GO:0042645">
    <property type="term" value="C:mitochondrial nucleoid"/>
    <property type="evidence" value="ECO:0007669"/>
    <property type="project" value="TreeGrafter"/>
</dbReference>
<dbReference type="PANTHER" id="PTHR14289">
    <property type="entry name" value="F-BOX ONLY PROTEIN 3"/>
    <property type="match status" value="1"/>
</dbReference>
<gene>
    <name evidence="2" type="ORF">COCSUDRAFT_53459</name>
</gene>
<dbReference type="RefSeq" id="XP_005648324.1">
    <property type="nucleotide sequence ID" value="XM_005648267.1"/>
</dbReference>
<proteinExistence type="predicted"/>
<protein>
    <recommendedName>
        <fullName evidence="1">ApaG domain-containing protein</fullName>
    </recommendedName>
</protein>
<dbReference type="PROSITE" id="PS51087">
    <property type="entry name" value="APAG"/>
    <property type="match status" value="1"/>
</dbReference>
<dbReference type="Gene3D" id="2.60.40.1470">
    <property type="entry name" value="ApaG domain"/>
    <property type="match status" value="1"/>
</dbReference>
<keyword evidence="3" id="KW-1185">Reference proteome</keyword>
<dbReference type="Proteomes" id="UP000007264">
    <property type="component" value="Unassembled WGS sequence"/>
</dbReference>
<organism evidence="2 3">
    <name type="scientific">Coccomyxa subellipsoidea (strain C-169)</name>
    <name type="common">Green microalga</name>
    <dbReference type="NCBI Taxonomy" id="574566"/>
    <lineage>
        <taxon>Eukaryota</taxon>
        <taxon>Viridiplantae</taxon>
        <taxon>Chlorophyta</taxon>
        <taxon>core chlorophytes</taxon>
        <taxon>Trebouxiophyceae</taxon>
        <taxon>Trebouxiophyceae incertae sedis</taxon>
        <taxon>Coccomyxaceae</taxon>
        <taxon>Coccomyxa</taxon>
        <taxon>Coccomyxa subellipsoidea</taxon>
    </lineage>
</organism>
<dbReference type="EMBL" id="AGSI01000007">
    <property type="protein sequence ID" value="EIE23780.1"/>
    <property type="molecule type" value="Genomic_DNA"/>
</dbReference>
<dbReference type="OrthoDB" id="2305498at2759"/>
<dbReference type="GO" id="GO:0070987">
    <property type="term" value="P:error-free translesion synthesis"/>
    <property type="evidence" value="ECO:0007669"/>
    <property type="project" value="TreeGrafter"/>
</dbReference>